<feature type="compositionally biased region" description="Polar residues" evidence="1">
    <location>
        <begin position="48"/>
        <end position="57"/>
    </location>
</feature>
<gene>
    <name evidence="2" type="ORF">F5147DRAFT_647823</name>
</gene>
<sequence length="1571" mass="173241">MAIPARATSSALTPAPTANTTFSTHAVPTPCEALRTQPAQPPPKSVHPRSTSATANGVETRMCDGEGRVEGKERDDEKDREEEGGQRKEGDEERNVSPTTTLLLSPPPLAATPPPPAAMPTPPAPPVQRQHTPTPSVRPNDTPASAKRQQVKAIRRCDGMEDFRPLTVNLEGLWNRIKSSACDREAIGGPHIVSKKQIIEIEYYLCRGGNCEVARVRAAGSGGVGIADGLYPLGDNATQLLQHLQPPASMTSPSVSPNGPMNLDANVDQEADMVQPNGQRMNVPTQWTHGKDMATTSNVTADGLISSMAASHTDSRMYNPERWVESISSQVVEARNSLDNSLQSVVRRCGVLSAKEVGGNFLLMLNKIQLLVETQSTLQNIGDVYEAEIANMTGAPSLRTFRGFLGIWGKCYEILIVPLITSRIIPTINLLHKSLPLALNSIDCTNLKSSDSFFDNIKFKGMMISPLDSSSGASSASSVTNQAPSQRLSAKVIYTNYDRNLPQNRSFTNLNHDENVAATAHERKLASAGHLITDLAMLESKLQVFYPEGYKLPRQYLRISMSALVDGTVDICNKDGSLMAFICSAMPANMRETLHENLIACFDGVPSLTYRTPADHGQAFTCAHFSWYNRYATQGEGAPSEVHPHNLHIQNTSHTNFSQMIPYPSNNMKDFGQLFTNLVTAFQDSIALLVLTPHYQFQMHLPEEYKVLIEIVDLLPGSPGSPVAPFVSLVVNINVCTLSHRDGKDKDLCLVLALGQFTGGALGLKEPGLVLELRNGDFAIFGSDKTTHFNLEYEGKRASFVLQTDREFSKWQDGRNGWQHNVFRSPLSQTLGSAQFSLSLSCSRATLLFLVLMKTRPSNKDAHPGLVDQPASRKCTRDDGSDDGSDVELVESAKVKAAREKQRIKANERAGKMAKVAKVQNDLADEANLQKSQALRPPGLASKKAVRQPGGKSQISSVDAEADDEVDSDLIIDDSGAETNRPSKSRVSAREEIANRRRQSQVSDDTNVPPSKKSKQGHTSKTSSPPGITSGTLPNWRSIVEDEVPNARASSKPKSSALGMISESQSNNQRIQPYSSIFDDIDDNNIPPPPNQLQNQKSTAIITQSSCSDLVNLEQILADLTTLNNLQKNSSGREGDRIEDDIEDVQEPSPLDAPMKARNELDSTEEDSDTFKQKKDYSDDDFLDEEDSDDANKKKVSQKKTMAKMPSSRNKVATKKIKSAHLKRASEPSTKSSMTRQKHVHAKRDVKATSNSVSRSLDVLKEKLPKSSRVQATTSEKRQRTFKDEDLPRCASLATFKARAIPMWINFIGCLDNPWDLIPHLSSAQELWDKLFINSTHQLTKKNEPVWYLLKQRTYDFRKTLAKQSELAVIDFFTNHENFDEPDDIADWVAWAVPEPKEEVRDDGQRILVNPPIYPFMWHSVDDTDSQHIVKEGPFLTDVILNTFAYYLEVIDQLPLQSRMKGKPCGALALTVVASECTFRQWSTGECVQPDSKTGDAFSETQWGYATQEVMESIDYLSDKRWKKILELAEPFKGRYQAKARSRGAITLRATGTSGRAACFASDTESESDAT</sequence>
<feature type="compositionally biased region" description="Polar residues" evidence="1">
    <location>
        <begin position="1000"/>
        <end position="1009"/>
    </location>
</feature>
<dbReference type="RefSeq" id="XP_041298776.1">
    <property type="nucleotide sequence ID" value="XM_041433241.1"/>
</dbReference>
<evidence type="ECO:0000313" key="3">
    <source>
        <dbReference type="Proteomes" id="UP000823399"/>
    </source>
</evidence>
<feature type="compositionally biased region" description="Polar residues" evidence="1">
    <location>
        <begin position="977"/>
        <end position="986"/>
    </location>
</feature>
<dbReference type="OrthoDB" id="2690740at2759"/>
<feature type="region of interest" description="Disordered" evidence="1">
    <location>
        <begin position="930"/>
        <end position="1098"/>
    </location>
</feature>
<proteinExistence type="predicted"/>
<feature type="compositionally biased region" description="Polar residues" evidence="1">
    <location>
        <begin position="1062"/>
        <end position="1075"/>
    </location>
</feature>
<dbReference type="GeneID" id="64695500"/>
<keyword evidence="3" id="KW-1185">Reference proteome</keyword>
<reference evidence="2" key="1">
    <citation type="journal article" date="2020" name="New Phytol.">
        <title>Comparative genomics reveals dynamic genome evolution in host specialist ectomycorrhizal fungi.</title>
        <authorList>
            <person name="Lofgren L.A."/>
            <person name="Nguyen N.H."/>
            <person name="Vilgalys R."/>
            <person name="Ruytinx J."/>
            <person name="Liao H.L."/>
            <person name="Branco S."/>
            <person name="Kuo A."/>
            <person name="LaButti K."/>
            <person name="Lipzen A."/>
            <person name="Andreopoulos W."/>
            <person name="Pangilinan J."/>
            <person name="Riley R."/>
            <person name="Hundley H."/>
            <person name="Na H."/>
            <person name="Barry K."/>
            <person name="Grigoriev I.V."/>
            <person name="Stajich J.E."/>
            <person name="Kennedy P.G."/>
        </authorList>
    </citation>
    <scope>NUCLEOTIDE SEQUENCE</scope>
    <source>
        <strain evidence="2">FC423</strain>
    </source>
</reference>
<feature type="compositionally biased region" description="Basic residues" evidence="1">
    <location>
        <begin position="1212"/>
        <end position="1223"/>
    </location>
</feature>
<feature type="compositionally biased region" description="Acidic residues" evidence="1">
    <location>
        <begin position="1178"/>
        <end position="1189"/>
    </location>
</feature>
<comment type="caution">
    <text evidence="2">The sequence shown here is derived from an EMBL/GenBank/DDBJ whole genome shotgun (WGS) entry which is preliminary data.</text>
</comment>
<feature type="region of interest" description="Disordered" evidence="1">
    <location>
        <begin position="1126"/>
        <end position="1254"/>
    </location>
</feature>
<protein>
    <submittedName>
        <fullName evidence="2">Uncharacterized protein</fullName>
    </submittedName>
</protein>
<dbReference type="EMBL" id="JABBWM010000003">
    <property type="protein sequence ID" value="KAG2118667.1"/>
    <property type="molecule type" value="Genomic_DNA"/>
</dbReference>
<feature type="compositionally biased region" description="Acidic residues" evidence="1">
    <location>
        <begin position="1137"/>
        <end position="1146"/>
    </location>
</feature>
<dbReference type="Proteomes" id="UP000823399">
    <property type="component" value="Unassembled WGS sequence"/>
</dbReference>
<feature type="compositionally biased region" description="Polar residues" evidence="1">
    <location>
        <begin position="129"/>
        <end position="143"/>
    </location>
</feature>
<feature type="compositionally biased region" description="Acidic residues" evidence="1">
    <location>
        <begin position="960"/>
        <end position="976"/>
    </location>
</feature>
<feature type="compositionally biased region" description="Low complexity" evidence="1">
    <location>
        <begin position="1"/>
        <end position="21"/>
    </location>
</feature>
<evidence type="ECO:0000256" key="1">
    <source>
        <dbReference type="SAM" id="MobiDB-lite"/>
    </source>
</evidence>
<feature type="compositionally biased region" description="Polar residues" evidence="1">
    <location>
        <begin position="1019"/>
        <end position="1035"/>
    </location>
</feature>
<feature type="region of interest" description="Disordered" evidence="1">
    <location>
        <begin position="1"/>
        <end position="150"/>
    </location>
</feature>
<name>A0A9P7FH45_9AGAM</name>
<feature type="region of interest" description="Disordered" evidence="1">
    <location>
        <begin position="859"/>
        <end position="887"/>
    </location>
</feature>
<evidence type="ECO:0000313" key="2">
    <source>
        <dbReference type="EMBL" id="KAG2118667.1"/>
    </source>
</evidence>
<accession>A0A9P7FH45</accession>
<dbReference type="Gene3D" id="3.60.130.30">
    <property type="match status" value="1"/>
</dbReference>
<organism evidence="2 3">
    <name type="scientific">Suillus discolor</name>
    <dbReference type="NCBI Taxonomy" id="1912936"/>
    <lineage>
        <taxon>Eukaryota</taxon>
        <taxon>Fungi</taxon>
        <taxon>Dikarya</taxon>
        <taxon>Basidiomycota</taxon>
        <taxon>Agaricomycotina</taxon>
        <taxon>Agaricomycetes</taxon>
        <taxon>Agaricomycetidae</taxon>
        <taxon>Boletales</taxon>
        <taxon>Suillineae</taxon>
        <taxon>Suillaceae</taxon>
        <taxon>Suillus</taxon>
    </lineage>
</organism>
<feature type="compositionally biased region" description="Basic and acidic residues" evidence="1">
    <location>
        <begin position="61"/>
        <end position="95"/>
    </location>
</feature>
<feature type="compositionally biased region" description="Pro residues" evidence="1">
    <location>
        <begin position="105"/>
        <end position="126"/>
    </location>
</feature>